<dbReference type="AlphaFoldDB" id="A0A6A6IU23"/>
<gene>
    <name evidence="1" type="ORF">BU26DRAFT_477584</name>
</gene>
<dbReference type="GeneID" id="54578941"/>
<reference evidence="1" key="1">
    <citation type="journal article" date="2020" name="Stud. Mycol.">
        <title>101 Dothideomycetes genomes: a test case for predicting lifestyles and emergence of pathogens.</title>
        <authorList>
            <person name="Haridas S."/>
            <person name="Albert R."/>
            <person name="Binder M."/>
            <person name="Bloem J."/>
            <person name="Labutti K."/>
            <person name="Salamov A."/>
            <person name="Andreopoulos B."/>
            <person name="Baker S."/>
            <person name="Barry K."/>
            <person name="Bills G."/>
            <person name="Bluhm B."/>
            <person name="Cannon C."/>
            <person name="Castanera R."/>
            <person name="Culley D."/>
            <person name="Daum C."/>
            <person name="Ezra D."/>
            <person name="Gonzalez J."/>
            <person name="Henrissat B."/>
            <person name="Kuo A."/>
            <person name="Liang C."/>
            <person name="Lipzen A."/>
            <person name="Lutzoni F."/>
            <person name="Magnuson J."/>
            <person name="Mondo S."/>
            <person name="Nolan M."/>
            <person name="Ohm R."/>
            <person name="Pangilinan J."/>
            <person name="Park H.-J."/>
            <person name="Ramirez L."/>
            <person name="Alfaro M."/>
            <person name="Sun H."/>
            <person name="Tritt A."/>
            <person name="Yoshinaga Y."/>
            <person name="Zwiers L.-H."/>
            <person name="Turgeon B."/>
            <person name="Goodwin S."/>
            <person name="Spatafora J."/>
            <person name="Crous P."/>
            <person name="Grigoriev I."/>
        </authorList>
    </citation>
    <scope>NUCLEOTIDE SEQUENCE</scope>
    <source>
        <strain evidence="1">CBS 122368</strain>
    </source>
</reference>
<proteinExistence type="predicted"/>
<sequence length="205" mass="22881">MAAPAHKTIKDLDGKWLINKSISDSTDPILALQGVGWLTRKAINLATITQHLSTTTGPPEEDPAGAPITHIVIQQSATGGVKGTTEKRALDWTFRPHSDWLFGDLQGRSRYNSIAAILKEKEGKGVEETDAKFLCDGWLPETLDGEVVESFVDNDGKQWTGLQLWGFSDVKGERWLTRRFAVRRKDRDEVVHARLVYEWVGELDA</sequence>
<dbReference type="InterPro" id="IPR053037">
    <property type="entry name" value="Pericyclase_pydY-like"/>
</dbReference>
<protein>
    <recommendedName>
        <fullName evidence="3">Lipocalin-like domain-containing protein</fullName>
    </recommendedName>
</protein>
<dbReference type="PANTHER" id="PTHR38115">
    <property type="entry name" value="LIPOCALIN-LIKE DOMAIN-CONTAINING PROTEIN"/>
    <property type="match status" value="1"/>
</dbReference>
<name>A0A6A6IU23_9PLEO</name>
<keyword evidence="2" id="KW-1185">Reference proteome</keyword>
<dbReference type="OrthoDB" id="425354at2759"/>
<dbReference type="PANTHER" id="PTHR38115:SF1">
    <property type="entry name" value="LIPOCALIN-LIKE DOMAIN-CONTAINING PROTEIN"/>
    <property type="match status" value="1"/>
</dbReference>
<dbReference type="RefSeq" id="XP_033688406.1">
    <property type="nucleotide sequence ID" value="XM_033825611.1"/>
</dbReference>
<accession>A0A6A6IU23</accession>
<evidence type="ECO:0008006" key="3">
    <source>
        <dbReference type="Google" id="ProtNLM"/>
    </source>
</evidence>
<evidence type="ECO:0000313" key="1">
    <source>
        <dbReference type="EMBL" id="KAF2253402.1"/>
    </source>
</evidence>
<dbReference type="Proteomes" id="UP000800094">
    <property type="component" value="Unassembled WGS sequence"/>
</dbReference>
<dbReference type="EMBL" id="ML987191">
    <property type="protein sequence ID" value="KAF2253402.1"/>
    <property type="molecule type" value="Genomic_DNA"/>
</dbReference>
<organism evidence="1 2">
    <name type="scientific">Trematosphaeria pertusa</name>
    <dbReference type="NCBI Taxonomy" id="390896"/>
    <lineage>
        <taxon>Eukaryota</taxon>
        <taxon>Fungi</taxon>
        <taxon>Dikarya</taxon>
        <taxon>Ascomycota</taxon>
        <taxon>Pezizomycotina</taxon>
        <taxon>Dothideomycetes</taxon>
        <taxon>Pleosporomycetidae</taxon>
        <taxon>Pleosporales</taxon>
        <taxon>Massarineae</taxon>
        <taxon>Trematosphaeriaceae</taxon>
        <taxon>Trematosphaeria</taxon>
    </lineage>
</organism>
<evidence type="ECO:0000313" key="2">
    <source>
        <dbReference type="Proteomes" id="UP000800094"/>
    </source>
</evidence>